<dbReference type="InterPro" id="IPR002818">
    <property type="entry name" value="DJ-1/PfpI"/>
</dbReference>
<gene>
    <name evidence="2" type="primary">ydeA_3</name>
    <name evidence="2" type="ORF">SDC9_76915</name>
</gene>
<protein>
    <submittedName>
        <fullName evidence="2">Putative protease YdeA</fullName>
        <ecNumber evidence="2">3.2.-.-</ecNumber>
    </submittedName>
</protein>
<dbReference type="CDD" id="cd03140">
    <property type="entry name" value="GATase1_PfpI_3"/>
    <property type="match status" value="1"/>
</dbReference>
<keyword evidence="2" id="KW-0645">Protease</keyword>
<evidence type="ECO:0000259" key="1">
    <source>
        <dbReference type="Pfam" id="PF01965"/>
    </source>
</evidence>
<proteinExistence type="predicted"/>
<accession>A0A644YPZ9</accession>
<comment type="caution">
    <text evidence="2">The sequence shown here is derived from an EMBL/GenBank/DDBJ whole genome shotgun (WGS) entry which is preliminary data.</text>
</comment>
<feature type="domain" description="DJ-1/PfpI" evidence="1">
    <location>
        <begin position="6"/>
        <end position="176"/>
    </location>
</feature>
<dbReference type="EC" id="3.2.-.-" evidence="2"/>
<organism evidence="2">
    <name type="scientific">bioreactor metagenome</name>
    <dbReference type="NCBI Taxonomy" id="1076179"/>
    <lineage>
        <taxon>unclassified sequences</taxon>
        <taxon>metagenomes</taxon>
        <taxon>ecological metagenomes</taxon>
    </lineage>
</organism>
<dbReference type="EMBL" id="VSSQ01005768">
    <property type="protein sequence ID" value="MPM30367.1"/>
    <property type="molecule type" value="Genomic_DNA"/>
</dbReference>
<dbReference type="GO" id="GO:0005737">
    <property type="term" value="C:cytoplasm"/>
    <property type="evidence" value="ECO:0007669"/>
    <property type="project" value="TreeGrafter"/>
</dbReference>
<dbReference type="Pfam" id="PF01965">
    <property type="entry name" value="DJ-1_PfpI"/>
    <property type="match status" value="1"/>
</dbReference>
<dbReference type="GO" id="GO:0006508">
    <property type="term" value="P:proteolysis"/>
    <property type="evidence" value="ECO:0007669"/>
    <property type="project" value="UniProtKB-KW"/>
</dbReference>
<keyword evidence="2" id="KW-0326">Glycosidase</keyword>
<keyword evidence="2" id="KW-0378">Hydrolase</keyword>
<reference evidence="2" key="1">
    <citation type="submission" date="2019-08" db="EMBL/GenBank/DDBJ databases">
        <authorList>
            <person name="Kucharzyk K."/>
            <person name="Murdoch R.W."/>
            <person name="Higgins S."/>
            <person name="Loffler F."/>
        </authorList>
    </citation>
    <scope>NUCLEOTIDE SEQUENCE</scope>
</reference>
<evidence type="ECO:0000313" key="2">
    <source>
        <dbReference type="EMBL" id="MPM30367.1"/>
    </source>
</evidence>
<dbReference type="Gene3D" id="3.40.50.880">
    <property type="match status" value="1"/>
</dbReference>
<dbReference type="InterPro" id="IPR029062">
    <property type="entry name" value="Class_I_gatase-like"/>
</dbReference>
<name>A0A644YPZ9_9ZZZZ</name>
<sequence length="209" mass="22872">MKNNVVYLYVFDTIPDWEIGYLTAELNSGRYFKKGLAPLKIVTVGLNKTPVTTMGGLTLLPDIEISACNMEDAAALILPGGETWLESVHEPVLSLAEQFLEKGILVAAICGATTGLAKAGLLDAKRHTSNDLNYLKMVCPTYVGAAHYIYEPAVTERNLITAAGVAPLEFTAHVLRALGVFSEETLDAWYHLFKTHEPEHYFALMASIQ</sequence>
<dbReference type="PANTHER" id="PTHR48094:SF19">
    <property type="entry name" value="DJ-1_PFPI DOMAIN-CONTAINING PROTEIN"/>
    <property type="match status" value="1"/>
</dbReference>
<dbReference type="GO" id="GO:0008233">
    <property type="term" value="F:peptidase activity"/>
    <property type="evidence" value="ECO:0007669"/>
    <property type="project" value="UniProtKB-KW"/>
</dbReference>
<dbReference type="SUPFAM" id="SSF52317">
    <property type="entry name" value="Class I glutamine amidotransferase-like"/>
    <property type="match status" value="1"/>
</dbReference>
<dbReference type="InterPro" id="IPR050325">
    <property type="entry name" value="Prot/Nucl_acid_deglycase"/>
</dbReference>
<dbReference type="AlphaFoldDB" id="A0A644YPZ9"/>
<dbReference type="PANTHER" id="PTHR48094">
    <property type="entry name" value="PROTEIN/NUCLEIC ACID DEGLYCASE DJ-1-RELATED"/>
    <property type="match status" value="1"/>
</dbReference>
<dbReference type="GO" id="GO:0016798">
    <property type="term" value="F:hydrolase activity, acting on glycosyl bonds"/>
    <property type="evidence" value="ECO:0007669"/>
    <property type="project" value="UniProtKB-KW"/>
</dbReference>